<dbReference type="SUPFAM" id="SSF54695">
    <property type="entry name" value="POZ domain"/>
    <property type="match status" value="1"/>
</dbReference>
<dbReference type="EMBL" id="CH476600">
    <property type="protein sequence ID" value="EAU34574.1"/>
    <property type="molecule type" value="Genomic_DNA"/>
</dbReference>
<dbReference type="VEuPathDB" id="FungiDB:ATEG_05505"/>
<evidence type="ECO:0000256" key="1">
    <source>
        <dbReference type="SAM" id="MobiDB-lite"/>
    </source>
</evidence>
<evidence type="ECO:0000259" key="2">
    <source>
        <dbReference type="PROSITE" id="PS50097"/>
    </source>
</evidence>
<protein>
    <recommendedName>
        <fullName evidence="2">BTB domain-containing protein</fullName>
    </recommendedName>
</protein>
<dbReference type="InterPro" id="IPR011333">
    <property type="entry name" value="SKP1/BTB/POZ_sf"/>
</dbReference>
<feature type="domain" description="BTB" evidence="2">
    <location>
        <begin position="30"/>
        <end position="98"/>
    </location>
</feature>
<dbReference type="CDD" id="cd18186">
    <property type="entry name" value="BTB_POZ_ZBTB_KLHL-like"/>
    <property type="match status" value="1"/>
</dbReference>
<dbReference type="InterPro" id="IPR000210">
    <property type="entry name" value="BTB/POZ_dom"/>
</dbReference>
<dbReference type="GeneID" id="4320911"/>
<sequence length="205" mass="23240">MADQDPSELHLPAEPPPDKDPSVEETDPDGNVTLLIEGQSRARFLVSSKILSMASPVFARLFGQRFYEGTQMANLSCPTIPLHEDDPVAMRIIIRILHYQEPEQGVSVDAETLAKISIHCDKYDCVKALNPWVFKWFSELQHITTVEEHGYLLLAAHLFRSAEQFSTVSIKAQTQLPCMFIARWEKVHMMDLLPDGVQNYLMIDS</sequence>
<dbReference type="PROSITE" id="PS50097">
    <property type="entry name" value="BTB"/>
    <property type="match status" value="1"/>
</dbReference>
<reference evidence="4" key="1">
    <citation type="submission" date="2005-09" db="EMBL/GenBank/DDBJ databases">
        <title>Annotation of the Aspergillus terreus NIH2624 genome.</title>
        <authorList>
            <person name="Birren B.W."/>
            <person name="Lander E.S."/>
            <person name="Galagan J.E."/>
            <person name="Nusbaum C."/>
            <person name="Devon K."/>
            <person name="Henn M."/>
            <person name="Ma L.-J."/>
            <person name="Jaffe D.B."/>
            <person name="Butler J."/>
            <person name="Alvarez P."/>
            <person name="Gnerre S."/>
            <person name="Grabherr M."/>
            <person name="Kleber M."/>
            <person name="Mauceli E.W."/>
            <person name="Brockman W."/>
            <person name="Rounsley S."/>
            <person name="Young S.K."/>
            <person name="LaButti K."/>
            <person name="Pushparaj V."/>
            <person name="DeCaprio D."/>
            <person name="Crawford M."/>
            <person name="Koehrsen M."/>
            <person name="Engels R."/>
            <person name="Montgomery P."/>
            <person name="Pearson M."/>
            <person name="Howarth C."/>
            <person name="Larson L."/>
            <person name="Luoma S."/>
            <person name="White J."/>
            <person name="Alvarado L."/>
            <person name="Kodira C.D."/>
            <person name="Zeng Q."/>
            <person name="Oleary S."/>
            <person name="Yandava C."/>
            <person name="Denning D.W."/>
            <person name="Nierman W.C."/>
            <person name="Milne T."/>
            <person name="Madden K."/>
        </authorList>
    </citation>
    <scope>NUCLEOTIDE SEQUENCE [LARGE SCALE GENOMIC DNA]</scope>
    <source>
        <strain evidence="4">NIH 2624 / FGSC A1156</strain>
    </source>
</reference>
<organism evidence="3 4">
    <name type="scientific">Aspergillus terreus (strain NIH 2624 / FGSC A1156)</name>
    <dbReference type="NCBI Taxonomy" id="341663"/>
    <lineage>
        <taxon>Eukaryota</taxon>
        <taxon>Fungi</taxon>
        <taxon>Dikarya</taxon>
        <taxon>Ascomycota</taxon>
        <taxon>Pezizomycotina</taxon>
        <taxon>Eurotiomycetes</taxon>
        <taxon>Eurotiomycetidae</taxon>
        <taxon>Eurotiales</taxon>
        <taxon>Aspergillaceae</taxon>
        <taxon>Aspergillus</taxon>
        <taxon>Aspergillus subgen. Circumdati</taxon>
    </lineage>
</organism>
<evidence type="ECO:0000313" key="4">
    <source>
        <dbReference type="Proteomes" id="UP000007963"/>
    </source>
</evidence>
<dbReference type="Proteomes" id="UP000007963">
    <property type="component" value="Unassembled WGS sequence"/>
</dbReference>
<dbReference type="Pfam" id="PF00651">
    <property type="entry name" value="BTB"/>
    <property type="match status" value="1"/>
</dbReference>
<dbReference type="RefSeq" id="XP_001214683.1">
    <property type="nucleotide sequence ID" value="XM_001214683.1"/>
</dbReference>
<dbReference type="OrthoDB" id="5275938at2759"/>
<proteinExistence type="predicted"/>
<accession>Q0CLC9</accession>
<evidence type="ECO:0000313" key="3">
    <source>
        <dbReference type="EMBL" id="EAU34574.1"/>
    </source>
</evidence>
<dbReference type="HOGENOM" id="CLU_054243_4_1_1"/>
<gene>
    <name evidence="3" type="ORF">ATEG_05505</name>
</gene>
<feature type="region of interest" description="Disordered" evidence="1">
    <location>
        <begin position="1"/>
        <end position="30"/>
    </location>
</feature>
<name>Q0CLC9_ASPTN</name>
<dbReference type="eggNOG" id="ENOG502SMAU">
    <property type="taxonomic scope" value="Eukaryota"/>
</dbReference>
<dbReference type="OMA" id="KYAWADD"/>
<dbReference type="Gene3D" id="3.30.710.10">
    <property type="entry name" value="Potassium Channel Kv1.1, Chain A"/>
    <property type="match status" value="1"/>
</dbReference>
<dbReference type="AlphaFoldDB" id="Q0CLC9"/>
<dbReference type="STRING" id="341663.Q0CLC9"/>